<dbReference type="GO" id="GO:0050567">
    <property type="term" value="F:glutaminyl-tRNA synthase (glutamine-hydrolyzing) activity"/>
    <property type="evidence" value="ECO:0007669"/>
    <property type="project" value="UniProtKB-UniRule"/>
</dbReference>
<dbReference type="SUPFAM" id="SSF141000">
    <property type="entry name" value="Glu-tRNAGln amidotransferase C subunit"/>
    <property type="match status" value="1"/>
</dbReference>
<dbReference type="EC" id="6.3.5.-" evidence="1"/>
<keyword evidence="1" id="KW-0547">Nucleotide-binding</keyword>
<name>A0A1D8IKB4_9GAMM</name>
<dbReference type="KEGG" id="aprs:BI364_01860"/>
<dbReference type="RefSeq" id="WP_070077311.1">
    <property type="nucleotide sequence ID" value="NZ_CP017415.1"/>
</dbReference>
<evidence type="ECO:0000313" key="3">
    <source>
        <dbReference type="Proteomes" id="UP000095401"/>
    </source>
</evidence>
<dbReference type="GO" id="GO:0050566">
    <property type="term" value="F:asparaginyl-tRNA synthase (glutamine-hydrolyzing) activity"/>
    <property type="evidence" value="ECO:0007669"/>
    <property type="project" value="RHEA"/>
</dbReference>
<evidence type="ECO:0000256" key="1">
    <source>
        <dbReference type="HAMAP-Rule" id="MF_00122"/>
    </source>
</evidence>
<dbReference type="EMBL" id="CP017415">
    <property type="protein sequence ID" value="AOU96919.1"/>
    <property type="molecule type" value="Genomic_DNA"/>
</dbReference>
<dbReference type="AlphaFoldDB" id="A0A1D8IKB4"/>
<evidence type="ECO:0000313" key="2">
    <source>
        <dbReference type="EMBL" id="AOU96919.1"/>
    </source>
</evidence>
<accession>A0A1D8IKB4</accession>
<dbReference type="Pfam" id="PF02686">
    <property type="entry name" value="GatC"/>
    <property type="match status" value="1"/>
</dbReference>
<dbReference type="GO" id="GO:0016740">
    <property type="term" value="F:transferase activity"/>
    <property type="evidence" value="ECO:0007669"/>
    <property type="project" value="UniProtKB-KW"/>
</dbReference>
<dbReference type="GO" id="GO:0070681">
    <property type="term" value="P:glutaminyl-tRNAGln biosynthesis via transamidation"/>
    <property type="evidence" value="ECO:0007669"/>
    <property type="project" value="TreeGrafter"/>
</dbReference>
<dbReference type="NCBIfam" id="TIGR00135">
    <property type="entry name" value="gatC"/>
    <property type="match status" value="1"/>
</dbReference>
<keyword evidence="1" id="KW-0436">Ligase</keyword>
<dbReference type="HAMAP" id="MF_00122">
    <property type="entry name" value="GatC"/>
    <property type="match status" value="1"/>
</dbReference>
<reference evidence="3" key="1">
    <citation type="submission" date="2016-09" db="EMBL/GenBank/DDBJ databases">
        <title>Acidihalobacter prosperus F5.</title>
        <authorList>
            <person name="Khaleque H.N."/>
            <person name="Ramsay J.P."/>
            <person name="Kaksonen A.H."/>
            <person name="Boxall N.J."/>
            <person name="Watkin E.L.J."/>
        </authorList>
    </citation>
    <scope>NUCLEOTIDE SEQUENCE [LARGE SCALE GENOMIC DNA]</scope>
    <source>
        <strain evidence="3">F5</strain>
    </source>
</reference>
<protein>
    <recommendedName>
        <fullName evidence="1">Aspartyl/glutamyl-tRNA(Asn/Gln) amidotransferase subunit C</fullName>
        <shortName evidence="1">Asp/Glu-ADT subunit C</shortName>
        <ecNumber evidence="1">6.3.5.-</ecNumber>
    </recommendedName>
</protein>
<dbReference type="PANTHER" id="PTHR15004:SF0">
    <property type="entry name" value="GLUTAMYL-TRNA(GLN) AMIDOTRANSFERASE SUBUNIT C, MITOCHONDRIAL"/>
    <property type="match status" value="1"/>
</dbReference>
<comment type="similarity">
    <text evidence="1">Belongs to the GatC family.</text>
</comment>
<sequence>MSLAPDEVRRIAKLARLALDADAVEAYAHDLSSILAFVEQLDAAPTEGVEPMAHPQDATQRLRPDAITETNTRERFQAIAPAVEAGLYLVPKVIE</sequence>
<proteinExistence type="inferred from homology"/>
<comment type="catalytic activity">
    <reaction evidence="1">
        <text>L-aspartyl-tRNA(Asn) + L-glutamine + ATP + H2O = L-asparaginyl-tRNA(Asn) + L-glutamate + ADP + phosphate + 2 H(+)</text>
        <dbReference type="Rhea" id="RHEA:14513"/>
        <dbReference type="Rhea" id="RHEA-COMP:9674"/>
        <dbReference type="Rhea" id="RHEA-COMP:9677"/>
        <dbReference type="ChEBI" id="CHEBI:15377"/>
        <dbReference type="ChEBI" id="CHEBI:15378"/>
        <dbReference type="ChEBI" id="CHEBI:29985"/>
        <dbReference type="ChEBI" id="CHEBI:30616"/>
        <dbReference type="ChEBI" id="CHEBI:43474"/>
        <dbReference type="ChEBI" id="CHEBI:58359"/>
        <dbReference type="ChEBI" id="CHEBI:78515"/>
        <dbReference type="ChEBI" id="CHEBI:78516"/>
        <dbReference type="ChEBI" id="CHEBI:456216"/>
    </reaction>
</comment>
<dbReference type="InterPro" id="IPR003837">
    <property type="entry name" value="GatC"/>
</dbReference>
<dbReference type="GO" id="GO:0006450">
    <property type="term" value="P:regulation of translational fidelity"/>
    <property type="evidence" value="ECO:0007669"/>
    <property type="project" value="InterPro"/>
</dbReference>
<comment type="subunit">
    <text evidence="1">Heterotrimer of A, B and C subunits.</text>
</comment>
<dbReference type="GO" id="GO:0006412">
    <property type="term" value="P:translation"/>
    <property type="evidence" value="ECO:0007669"/>
    <property type="project" value="UniProtKB-UniRule"/>
</dbReference>
<gene>
    <name evidence="1" type="primary">gatC</name>
    <name evidence="2" type="ORF">BI364_01860</name>
</gene>
<keyword evidence="1" id="KW-0067">ATP-binding</keyword>
<keyword evidence="3" id="KW-1185">Reference proteome</keyword>
<dbReference type="PANTHER" id="PTHR15004">
    <property type="entry name" value="GLUTAMYL-TRNA(GLN) AMIDOTRANSFERASE SUBUNIT C, MITOCHONDRIAL"/>
    <property type="match status" value="1"/>
</dbReference>
<organism evidence="2 3">
    <name type="scientific">Acidihalobacter yilgarnensis</name>
    <dbReference type="NCBI Taxonomy" id="2819280"/>
    <lineage>
        <taxon>Bacteria</taxon>
        <taxon>Pseudomonadati</taxon>
        <taxon>Pseudomonadota</taxon>
        <taxon>Gammaproteobacteria</taxon>
        <taxon>Chromatiales</taxon>
        <taxon>Ectothiorhodospiraceae</taxon>
        <taxon>Acidihalobacter</taxon>
    </lineage>
</organism>
<dbReference type="Gene3D" id="1.10.20.60">
    <property type="entry name" value="Glu-tRNAGln amidotransferase C subunit, N-terminal domain"/>
    <property type="match status" value="1"/>
</dbReference>
<dbReference type="Proteomes" id="UP000095401">
    <property type="component" value="Chromosome"/>
</dbReference>
<comment type="catalytic activity">
    <reaction evidence="1">
        <text>L-glutamyl-tRNA(Gln) + L-glutamine + ATP + H2O = L-glutaminyl-tRNA(Gln) + L-glutamate + ADP + phosphate + H(+)</text>
        <dbReference type="Rhea" id="RHEA:17521"/>
        <dbReference type="Rhea" id="RHEA-COMP:9681"/>
        <dbReference type="Rhea" id="RHEA-COMP:9684"/>
        <dbReference type="ChEBI" id="CHEBI:15377"/>
        <dbReference type="ChEBI" id="CHEBI:15378"/>
        <dbReference type="ChEBI" id="CHEBI:29985"/>
        <dbReference type="ChEBI" id="CHEBI:30616"/>
        <dbReference type="ChEBI" id="CHEBI:43474"/>
        <dbReference type="ChEBI" id="CHEBI:58359"/>
        <dbReference type="ChEBI" id="CHEBI:78520"/>
        <dbReference type="ChEBI" id="CHEBI:78521"/>
        <dbReference type="ChEBI" id="CHEBI:456216"/>
    </reaction>
</comment>
<keyword evidence="2" id="KW-0808">Transferase</keyword>
<comment type="function">
    <text evidence="1">Allows the formation of correctly charged Asn-tRNA(Asn) or Gln-tRNA(Gln) through the transamidation of misacylated Asp-tRNA(Asn) or Glu-tRNA(Gln) in organisms which lack either or both of asparaginyl-tRNA or glutaminyl-tRNA synthetases. The reaction takes place in the presence of glutamine and ATP through an activated phospho-Asp-tRNA(Asn) or phospho-Glu-tRNA(Gln).</text>
</comment>
<keyword evidence="1" id="KW-0648">Protein biosynthesis</keyword>
<dbReference type="InterPro" id="IPR036113">
    <property type="entry name" value="Asp/Glu-ADT_sf_sub_c"/>
</dbReference>
<dbReference type="GO" id="GO:0005524">
    <property type="term" value="F:ATP binding"/>
    <property type="evidence" value="ECO:0007669"/>
    <property type="project" value="UniProtKB-KW"/>
</dbReference>